<evidence type="ECO:0000259" key="1">
    <source>
        <dbReference type="Pfam" id="PF13501"/>
    </source>
</evidence>
<sequence>MRQHWSRRRWLQLLLLGGLGRLRLGRSAATPLPPAVYELTSGEETKFHYGVGLSLPRRAESRQAVPVSVDCRLRETDLIALFVTPSPTPLAARFLLSPQTRPQVRTHLRLYQDSEIIAVVRARGRYFHQSAKINVSQGCR</sequence>
<dbReference type="InterPro" id="IPR032711">
    <property type="entry name" value="SoxY"/>
</dbReference>
<proteinExistence type="predicted"/>
<dbReference type="EMBL" id="AP024714">
    <property type="protein sequence ID" value="BCX82709.1"/>
    <property type="molecule type" value="Genomic_DNA"/>
</dbReference>
<dbReference type="Gene3D" id="2.60.40.2470">
    <property type="entry name" value="SoxY domain"/>
    <property type="match status" value="1"/>
</dbReference>
<accession>A0AAU9C9J9</accession>
<evidence type="ECO:0000313" key="2">
    <source>
        <dbReference type="EMBL" id="BCX82709.1"/>
    </source>
</evidence>
<dbReference type="KEGG" id="mcau:MIT9_P2295"/>
<organism evidence="2 3">
    <name type="scientific">Methylomarinovum caldicuralii</name>
    <dbReference type="NCBI Taxonomy" id="438856"/>
    <lineage>
        <taxon>Bacteria</taxon>
        <taxon>Pseudomonadati</taxon>
        <taxon>Pseudomonadota</taxon>
        <taxon>Gammaproteobacteria</taxon>
        <taxon>Methylococcales</taxon>
        <taxon>Methylothermaceae</taxon>
        <taxon>Methylomarinovum</taxon>
    </lineage>
</organism>
<feature type="domain" description="Ig-like SoxY" evidence="1">
    <location>
        <begin position="45"/>
        <end position="139"/>
    </location>
</feature>
<dbReference type="RefSeq" id="WP_317705098.1">
    <property type="nucleotide sequence ID" value="NZ_AP024714.1"/>
</dbReference>
<name>A0AAU9C9J9_9GAMM</name>
<gene>
    <name evidence="2" type="ORF">MIT9_P2295</name>
</gene>
<dbReference type="InterPro" id="IPR038162">
    <property type="entry name" value="SoxY_sf"/>
</dbReference>
<dbReference type="Pfam" id="PF13501">
    <property type="entry name" value="SoxY"/>
    <property type="match status" value="1"/>
</dbReference>
<dbReference type="AlphaFoldDB" id="A0AAU9C9J9"/>
<reference evidence="3" key="1">
    <citation type="journal article" date="2024" name="Int. J. Syst. Evol. Microbiol.">
        <title>Methylomarinovum tepidoasis sp. nov., a moderately thermophilic methanotroph of the family Methylothermaceae isolated from a deep-sea hydrothermal field.</title>
        <authorList>
            <person name="Hirayama H."/>
            <person name="Takaki Y."/>
            <person name="Abe M."/>
            <person name="Miyazaki M."/>
            <person name="Uematsu K."/>
            <person name="Matsui Y."/>
            <person name="Takai K."/>
        </authorList>
    </citation>
    <scope>NUCLEOTIDE SEQUENCE [LARGE SCALE GENOMIC DNA]</scope>
    <source>
        <strain evidence="3">IT-9</strain>
    </source>
</reference>
<dbReference type="Proteomes" id="UP001321825">
    <property type="component" value="Chromosome"/>
</dbReference>
<evidence type="ECO:0000313" key="3">
    <source>
        <dbReference type="Proteomes" id="UP001321825"/>
    </source>
</evidence>
<keyword evidence="3" id="KW-1185">Reference proteome</keyword>
<protein>
    <submittedName>
        <fullName evidence="2">Sulfur-oxidizing protein SoxY</fullName>
    </submittedName>
</protein>